<dbReference type="SUPFAM" id="SSF56349">
    <property type="entry name" value="DNA breaking-rejoining enzymes"/>
    <property type="match status" value="1"/>
</dbReference>
<organism evidence="3 4">
    <name type="scientific">Leptospira borgpetersenii str. Brem 328</name>
    <dbReference type="NCBI Taxonomy" id="1049780"/>
    <lineage>
        <taxon>Bacteria</taxon>
        <taxon>Pseudomonadati</taxon>
        <taxon>Spirochaetota</taxon>
        <taxon>Spirochaetia</taxon>
        <taxon>Leptospirales</taxon>
        <taxon>Leptospiraceae</taxon>
        <taxon>Leptospira</taxon>
    </lineage>
</organism>
<protein>
    <submittedName>
        <fullName evidence="3">Site-specific recombinase, phage integrase family</fullName>
    </submittedName>
</protein>
<keyword evidence="1" id="KW-0233">DNA recombination</keyword>
<name>A0ABC9SMH4_LEPBO</name>
<comment type="caution">
    <text evidence="3">The sequence shown here is derived from an EMBL/GenBank/DDBJ whole genome shotgun (WGS) entry which is preliminary data.</text>
</comment>
<evidence type="ECO:0000313" key="3">
    <source>
        <dbReference type="EMBL" id="EMN19013.1"/>
    </source>
</evidence>
<dbReference type="Proteomes" id="UP000012166">
    <property type="component" value="Unassembled WGS sequence"/>
</dbReference>
<evidence type="ECO:0000259" key="2">
    <source>
        <dbReference type="PROSITE" id="PS51898"/>
    </source>
</evidence>
<dbReference type="EMBL" id="AHMS02000005">
    <property type="protein sequence ID" value="EMN19013.1"/>
    <property type="molecule type" value="Genomic_DNA"/>
</dbReference>
<proteinExistence type="predicted"/>
<dbReference type="InterPro" id="IPR013762">
    <property type="entry name" value="Integrase-like_cat_sf"/>
</dbReference>
<evidence type="ECO:0000256" key="1">
    <source>
        <dbReference type="ARBA" id="ARBA00023172"/>
    </source>
</evidence>
<reference evidence="3 4" key="1">
    <citation type="submission" date="2013-01" db="EMBL/GenBank/DDBJ databases">
        <authorList>
            <person name="Harkins D.M."/>
            <person name="Durkin A.S."/>
            <person name="Brinkac L.M."/>
            <person name="Haft D.H."/>
            <person name="Selengut J.D."/>
            <person name="Sanka R."/>
            <person name="DePew J."/>
            <person name="Purushe J."/>
            <person name="Hartskeerl R.A."/>
            <person name="Ahmed A."/>
            <person name="van der Linden H."/>
            <person name="Goris M.G.A."/>
            <person name="Vinetz J.M."/>
            <person name="Sutton G.G."/>
            <person name="Nierman W.C."/>
            <person name="Fouts D.E."/>
        </authorList>
    </citation>
    <scope>NUCLEOTIDE SEQUENCE [LARGE SCALE GENOMIC DNA]</scope>
    <source>
        <strain evidence="3 4">Brem 328</strain>
    </source>
</reference>
<dbReference type="PROSITE" id="PS51898">
    <property type="entry name" value="TYR_RECOMBINASE"/>
    <property type="match status" value="1"/>
</dbReference>
<dbReference type="InterPro" id="IPR002104">
    <property type="entry name" value="Integrase_catalytic"/>
</dbReference>
<dbReference type="AlphaFoldDB" id="A0ABC9SMH4"/>
<dbReference type="InterPro" id="IPR011010">
    <property type="entry name" value="DNA_brk_join_enz"/>
</dbReference>
<feature type="domain" description="Tyr recombinase" evidence="2">
    <location>
        <begin position="19"/>
        <end position="196"/>
    </location>
</feature>
<dbReference type="GO" id="GO:0006310">
    <property type="term" value="P:DNA recombination"/>
    <property type="evidence" value="ECO:0007669"/>
    <property type="project" value="UniProtKB-KW"/>
</dbReference>
<gene>
    <name evidence="3" type="ORF">LEP1GSC056_1869</name>
</gene>
<dbReference type="Pfam" id="PF00589">
    <property type="entry name" value="Phage_integrase"/>
    <property type="match status" value="1"/>
</dbReference>
<evidence type="ECO:0000313" key="4">
    <source>
        <dbReference type="Proteomes" id="UP000012166"/>
    </source>
</evidence>
<sequence>MKGMVLFMNLKKGNSEIYGFKNILTDFEMRSLTDASRNNPEHFVWIRCLIMFGLKSEELVSLRCNDVDLESKLLRIRGFQGREDRYLKISPFLLRDFYGATRGKTSEEYVFPGRKGKLHPKTIQKLFEKLKRKTNIEVSCSKIRETIAIRLHSRGDSIQFIGEFLGLKTRRAVYKLIGQKSRFRSVRNFSLDEIIDIGT</sequence>
<accession>A0ABC9SMH4</accession>
<dbReference type="Gene3D" id="1.10.443.10">
    <property type="entry name" value="Intergrase catalytic core"/>
    <property type="match status" value="1"/>
</dbReference>